<proteinExistence type="predicted"/>
<name>A0A2J7TG13_METSI</name>
<organism evidence="1 2">
    <name type="scientific">Methylocella silvestris</name>
    <dbReference type="NCBI Taxonomy" id="199596"/>
    <lineage>
        <taxon>Bacteria</taxon>
        <taxon>Pseudomonadati</taxon>
        <taxon>Pseudomonadota</taxon>
        <taxon>Alphaproteobacteria</taxon>
        <taxon>Hyphomicrobiales</taxon>
        <taxon>Beijerinckiaceae</taxon>
        <taxon>Methylocella</taxon>
    </lineage>
</organism>
<dbReference type="EMBL" id="PDZR01000013">
    <property type="protein sequence ID" value="PNG25721.1"/>
    <property type="molecule type" value="Genomic_DNA"/>
</dbReference>
<reference evidence="1 2" key="1">
    <citation type="submission" date="2017-10" db="EMBL/GenBank/DDBJ databases">
        <title>Genome announcement of Methylocella silvestris TVC from permafrost.</title>
        <authorList>
            <person name="Wang J."/>
            <person name="Geng K."/>
            <person name="Ul-Haque F."/>
            <person name="Crombie A.T."/>
            <person name="Street L.E."/>
            <person name="Wookey P.A."/>
            <person name="Murrell J.C."/>
            <person name="Pratscher J."/>
        </authorList>
    </citation>
    <scope>NUCLEOTIDE SEQUENCE [LARGE SCALE GENOMIC DNA]</scope>
    <source>
        <strain evidence="1 2">TVC</strain>
    </source>
</reference>
<comment type="caution">
    <text evidence="1">The sequence shown here is derived from an EMBL/GenBank/DDBJ whole genome shotgun (WGS) entry which is preliminary data.</text>
</comment>
<protein>
    <submittedName>
        <fullName evidence="1">Uncharacterized protein</fullName>
    </submittedName>
</protein>
<gene>
    <name evidence="1" type="ORF">CR492_12450</name>
</gene>
<accession>A0A2J7TG13</accession>
<dbReference type="AlphaFoldDB" id="A0A2J7TG13"/>
<dbReference type="Proteomes" id="UP000236286">
    <property type="component" value="Unassembled WGS sequence"/>
</dbReference>
<evidence type="ECO:0000313" key="2">
    <source>
        <dbReference type="Proteomes" id="UP000236286"/>
    </source>
</evidence>
<sequence length="105" mass="11411">MAQNLIPFIARKPNLVTDPDLQNYLDRHLIPGWRQFLISVAIKADTGDAEAAKLSAAMRAWVATLCRRRNIKNRKAKIAAAGVNVISMAKFRAAGAPVAKSSQAV</sequence>
<dbReference type="RefSeq" id="WP_102844075.1">
    <property type="nucleotide sequence ID" value="NZ_PDZR01000013.1"/>
</dbReference>
<evidence type="ECO:0000313" key="1">
    <source>
        <dbReference type="EMBL" id="PNG25721.1"/>
    </source>
</evidence>